<proteinExistence type="predicted"/>
<evidence type="ECO:0008006" key="3">
    <source>
        <dbReference type="Google" id="ProtNLM"/>
    </source>
</evidence>
<protein>
    <recommendedName>
        <fullName evidence="3">Glutaredoxin 2</fullName>
    </recommendedName>
</protein>
<sequence length="102" mass="11489">MTHPASPLPVPVFYTRASCKLCQQAEALLLEWEFSFQRVDIAGDEDLIARYGHHVPVLSLPLPTGERTLHRGPLSRSGLPALQLRLIRLRREAAQTVPRQLN</sequence>
<dbReference type="InterPro" id="IPR008554">
    <property type="entry name" value="Glutaredoxin-like"/>
</dbReference>
<comment type="caution">
    <text evidence="1">The sequence shown here is derived from an EMBL/GenBank/DDBJ whole genome shotgun (WGS) entry which is preliminary data.</text>
</comment>
<keyword evidence="2" id="KW-1185">Reference proteome</keyword>
<accession>A0ABQ3JZ90</accession>
<gene>
    <name evidence="1" type="ORF">GCM10017783_05850</name>
</gene>
<name>A0ABQ3JZ90_9DEIO</name>
<dbReference type="Pfam" id="PF05768">
    <property type="entry name" value="Glrx-like"/>
    <property type="match status" value="1"/>
</dbReference>
<evidence type="ECO:0000313" key="1">
    <source>
        <dbReference type="EMBL" id="GHF96777.1"/>
    </source>
</evidence>
<dbReference type="SUPFAM" id="SSF52833">
    <property type="entry name" value="Thioredoxin-like"/>
    <property type="match status" value="1"/>
</dbReference>
<organism evidence="1 2">
    <name type="scientific">Deinococcus piscis</name>
    <dbReference type="NCBI Taxonomy" id="394230"/>
    <lineage>
        <taxon>Bacteria</taxon>
        <taxon>Thermotogati</taxon>
        <taxon>Deinococcota</taxon>
        <taxon>Deinococci</taxon>
        <taxon>Deinococcales</taxon>
        <taxon>Deinococcaceae</taxon>
        <taxon>Deinococcus</taxon>
    </lineage>
</organism>
<dbReference type="EMBL" id="BNAL01000004">
    <property type="protein sequence ID" value="GHF96777.1"/>
    <property type="molecule type" value="Genomic_DNA"/>
</dbReference>
<dbReference type="InterPro" id="IPR036249">
    <property type="entry name" value="Thioredoxin-like_sf"/>
</dbReference>
<reference evidence="2" key="1">
    <citation type="journal article" date="2019" name="Int. J. Syst. Evol. Microbiol.">
        <title>The Global Catalogue of Microorganisms (GCM) 10K type strain sequencing project: providing services to taxonomists for standard genome sequencing and annotation.</title>
        <authorList>
            <consortium name="The Broad Institute Genomics Platform"/>
            <consortium name="The Broad Institute Genome Sequencing Center for Infectious Disease"/>
            <person name="Wu L."/>
            <person name="Ma J."/>
        </authorList>
    </citation>
    <scope>NUCLEOTIDE SEQUENCE [LARGE SCALE GENOMIC DNA]</scope>
    <source>
        <strain evidence="2">CGMCC 1.18439</strain>
    </source>
</reference>
<dbReference type="Gene3D" id="3.40.30.10">
    <property type="entry name" value="Glutaredoxin"/>
    <property type="match status" value="1"/>
</dbReference>
<dbReference type="Proteomes" id="UP000632154">
    <property type="component" value="Unassembled WGS sequence"/>
</dbReference>
<dbReference type="RefSeq" id="WP_189642179.1">
    <property type="nucleotide sequence ID" value="NZ_BNAL01000004.1"/>
</dbReference>
<evidence type="ECO:0000313" key="2">
    <source>
        <dbReference type="Proteomes" id="UP000632154"/>
    </source>
</evidence>